<reference evidence="4" key="1">
    <citation type="submission" date="2023-07" db="EMBL/GenBank/DDBJ databases">
        <title>Draft genome sequence of the endophytic actinobacterium Streptomyces justiciae WPN32, a potential antibiotic producer.</title>
        <authorList>
            <person name="Yasawong M."/>
            <person name="Pana W."/>
            <person name="Ganta P."/>
            <person name="Santapan N."/>
            <person name="Songngamsuk T."/>
            <person name="Phatcharaharikarn M."/>
            <person name="Kerdtoob S."/>
            <person name="Nantapong N."/>
        </authorList>
    </citation>
    <scope>NUCLEOTIDE SEQUENCE [LARGE SCALE GENOMIC DNA]</scope>
    <source>
        <strain evidence="4">WPN32</strain>
    </source>
</reference>
<dbReference type="SUPFAM" id="SSF101874">
    <property type="entry name" value="YceI-like"/>
    <property type="match status" value="1"/>
</dbReference>
<feature type="domain" description="Lipid/polyisoprenoid-binding YceI-like" evidence="2">
    <location>
        <begin position="22"/>
        <end position="182"/>
    </location>
</feature>
<proteinExistence type="inferred from homology"/>
<dbReference type="PANTHER" id="PTHR34406:SF1">
    <property type="entry name" value="PROTEIN YCEI"/>
    <property type="match status" value="1"/>
</dbReference>
<comment type="similarity">
    <text evidence="1">Belongs to the UPF0312 family.</text>
</comment>
<dbReference type="Pfam" id="PF04264">
    <property type="entry name" value="YceI"/>
    <property type="match status" value="1"/>
</dbReference>
<accession>A0ABU3M7J6</accession>
<dbReference type="InterPro" id="IPR036761">
    <property type="entry name" value="TTHA0802/YceI-like_sf"/>
</dbReference>
<dbReference type="PANTHER" id="PTHR34406">
    <property type="entry name" value="PROTEIN YCEI"/>
    <property type="match status" value="1"/>
</dbReference>
<name>A0ABU3M7J6_9ACTN</name>
<dbReference type="EMBL" id="JAVTLL010000051">
    <property type="protein sequence ID" value="MDT7847497.1"/>
    <property type="molecule type" value="Genomic_DNA"/>
</dbReference>
<organism evidence="3 4">
    <name type="scientific">Streptomyces justiciae</name>
    <dbReference type="NCBI Taxonomy" id="2780140"/>
    <lineage>
        <taxon>Bacteria</taxon>
        <taxon>Bacillati</taxon>
        <taxon>Actinomycetota</taxon>
        <taxon>Actinomycetes</taxon>
        <taxon>Kitasatosporales</taxon>
        <taxon>Streptomycetaceae</taxon>
        <taxon>Streptomyces</taxon>
    </lineage>
</organism>
<evidence type="ECO:0000259" key="2">
    <source>
        <dbReference type="Pfam" id="PF04264"/>
    </source>
</evidence>
<dbReference type="RefSeq" id="WP_314207684.1">
    <property type="nucleotide sequence ID" value="NZ_JAVTLL010000051.1"/>
</dbReference>
<evidence type="ECO:0000256" key="1">
    <source>
        <dbReference type="ARBA" id="ARBA00008812"/>
    </source>
</evidence>
<dbReference type="InterPro" id="IPR007372">
    <property type="entry name" value="Lipid/polyisoprenoid-bd_YceI"/>
</dbReference>
<gene>
    <name evidence="3" type="ORF">RQC66_42975</name>
</gene>
<keyword evidence="4" id="KW-1185">Reference proteome</keyword>
<evidence type="ECO:0000313" key="3">
    <source>
        <dbReference type="EMBL" id="MDT7847497.1"/>
    </source>
</evidence>
<dbReference type="Proteomes" id="UP001257948">
    <property type="component" value="Unassembled WGS sequence"/>
</dbReference>
<dbReference type="Gene3D" id="2.40.128.110">
    <property type="entry name" value="Lipid/polyisoprenoid-binding, YceI-like"/>
    <property type="match status" value="1"/>
</dbReference>
<comment type="caution">
    <text evidence="3">The sequence shown here is derived from an EMBL/GenBank/DDBJ whole genome shotgun (WGS) entry which is preliminary data.</text>
</comment>
<sequence length="198" mass="21812">MPLTEPESFVRTAGPRTPPGCYDIDRRHSRVELRSPLPWSRGGPGEFTDFAGRIHVDGAASGGIGVYVCAHTGSVRSATARRDRVLTGPDVLDSAVFPMLSCRFEHFGNSGGTARRRARRHLFIKDLELPVQASFRLDEAGSDAMGARLRLSLTTEFDPADWGVSWRTPVRRAVTVWERTRLLLTLSASRSPVPRLAS</sequence>
<protein>
    <submittedName>
        <fullName evidence="3">YceI family protein</fullName>
    </submittedName>
</protein>
<evidence type="ECO:0000313" key="4">
    <source>
        <dbReference type="Proteomes" id="UP001257948"/>
    </source>
</evidence>